<evidence type="ECO:0000256" key="2">
    <source>
        <dbReference type="ARBA" id="ARBA00022448"/>
    </source>
</evidence>
<evidence type="ECO:0000313" key="7">
    <source>
        <dbReference type="Proteomes" id="UP001598130"/>
    </source>
</evidence>
<evidence type="ECO:0000313" key="6">
    <source>
        <dbReference type="EMBL" id="MFD3264563.1"/>
    </source>
</evidence>
<accession>A0ABW6CNC4</accession>
<evidence type="ECO:0000256" key="3">
    <source>
        <dbReference type="ARBA" id="ARBA00022475"/>
    </source>
</evidence>
<dbReference type="RefSeq" id="WP_377370172.1">
    <property type="nucleotide sequence ID" value="NZ_JAOTJD010000019.1"/>
</dbReference>
<dbReference type="InterPro" id="IPR044527">
    <property type="entry name" value="NrtA/CpmA_ABC-bd_dom"/>
</dbReference>
<evidence type="ECO:0000256" key="5">
    <source>
        <dbReference type="ARBA" id="ARBA00023136"/>
    </source>
</evidence>
<keyword evidence="4" id="KW-0997">Cell inner membrane</keyword>
<organism evidence="6 7">
    <name type="scientific">Phenylobacterium ferrooxidans</name>
    <dbReference type="NCBI Taxonomy" id="2982689"/>
    <lineage>
        <taxon>Bacteria</taxon>
        <taxon>Pseudomonadati</taxon>
        <taxon>Pseudomonadota</taxon>
        <taxon>Alphaproteobacteria</taxon>
        <taxon>Caulobacterales</taxon>
        <taxon>Caulobacteraceae</taxon>
        <taxon>Phenylobacterium</taxon>
    </lineage>
</organism>
<dbReference type="Pfam" id="PF13379">
    <property type="entry name" value="NMT1_2"/>
    <property type="match status" value="1"/>
</dbReference>
<protein>
    <submittedName>
        <fullName evidence="6">ABC transporter substrate-binding protein</fullName>
    </submittedName>
</protein>
<keyword evidence="2" id="KW-0813">Transport</keyword>
<evidence type="ECO:0000256" key="1">
    <source>
        <dbReference type="ARBA" id="ARBA00004308"/>
    </source>
</evidence>
<dbReference type="EMBL" id="JAOTJD010000019">
    <property type="protein sequence ID" value="MFD3264563.1"/>
    <property type="molecule type" value="Genomic_DNA"/>
</dbReference>
<dbReference type="Gene3D" id="3.40.190.10">
    <property type="entry name" value="Periplasmic binding protein-like II"/>
    <property type="match status" value="2"/>
</dbReference>
<gene>
    <name evidence="6" type="ORF">OCL97_11405</name>
</gene>
<keyword evidence="3" id="KW-1003">Cell membrane</keyword>
<reference evidence="6 7" key="1">
    <citation type="submission" date="2022-09" db="EMBL/GenBank/DDBJ databases">
        <title>New species of Phenylobacterium.</title>
        <authorList>
            <person name="Mieszkin S."/>
        </authorList>
    </citation>
    <scope>NUCLEOTIDE SEQUENCE [LARGE SCALE GENOMIC DNA]</scope>
    <source>
        <strain evidence="6 7">HK31-G</strain>
    </source>
</reference>
<sequence length="351" mass="36840">MSSLTLGFIPLTDCAALVAAEAKGFFAGEGLDVTLSREASWATIRDKVTVGALDAAHMLAPMALAATAGAGGPVAPMIAPLALAVNGAGVTLSNRLSQALPAGAESLQEIAAGLAAFIGQRRAAGEPPLTFAVVFTYSMHNYALRYWLAEAGVDLDRDVRLVVTPPPRMVEQLRTGQVDGVCVGAPWNTVATRGGLGRVALRTSQFWPGGPDKVLGARAEFADDDRLAPLLRALVRAQAWCDVADNRDELAVLLAQPEYVGAAAEAIRPALGEELIFHREGACVPRLEHAQWFLTQMRRWKQVDGDLDAQALIASVYRPALALEALGTTGLGAPVLGNPAPLFDGTTFDAG</sequence>
<comment type="subcellular location">
    <subcellularLocation>
        <location evidence="1">Endomembrane system</location>
    </subcellularLocation>
</comment>
<dbReference type="SUPFAM" id="SSF53850">
    <property type="entry name" value="Periplasmic binding protein-like II"/>
    <property type="match status" value="1"/>
</dbReference>
<keyword evidence="5" id="KW-0472">Membrane</keyword>
<name>A0ABW6CNC4_9CAUL</name>
<dbReference type="Proteomes" id="UP001598130">
    <property type="component" value="Unassembled WGS sequence"/>
</dbReference>
<comment type="caution">
    <text evidence="6">The sequence shown here is derived from an EMBL/GenBank/DDBJ whole genome shotgun (WGS) entry which is preliminary data.</text>
</comment>
<dbReference type="PANTHER" id="PTHR30024:SF43">
    <property type="entry name" value="BLL4572 PROTEIN"/>
    <property type="match status" value="1"/>
</dbReference>
<proteinExistence type="predicted"/>
<keyword evidence="7" id="KW-1185">Reference proteome</keyword>
<dbReference type="PANTHER" id="PTHR30024">
    <property type="entry name" value="ALIPHATIC SULFONATES-BINDING PROTEIN-RELATED"/>
    <property type="match status" value="1"/>
</dbReference>
<evidence type="ECO:0000256" key="4">
    <source>
        <dbReference type="ARBA" id="ARBA00022519"/>
    </source>
</evidence>
<dbReference type="CDD" id="cd13553">
    <property type="entry name" value="PBP2_NrtA_CpmA_like"/>
    <property type="match status" value="1"/>
</dbReference>